<evidence type="ECO:0000256" key="12">
    <source>
        <dbReference type="ARBA" id="ARBA00023136"/>
    </source>
</evidence>
<evidence type="ECO:0000256" key="4">
    <source>
        <dbReference type="ARBA" id="ARBA00005420"/>
    </source>
</evidence>
<keyword evidence="13" id="KW-0012">Acyltransferase</keyword>
<comment type="pathway">
    <text evidence="2">Glycerolipid metabolism; triacylglycerol biosynthesis.</text>
</comment>
<evidence type="ECO:0000256" key="8">
    <source>
        <dbReference type="ARBA" id="ARBA00022798"/>
    </source>
</evidence>
<evidence type="ECO:0000256" key="9">
    <source>
        <dbReference type="ARBA" id="ARBA00022824"/>
    </source>
</evidence>
<keyword evidence="6 14" id="KW-0808">Transferase</keyword>
<dbReference type="GO" id="GO:0005789">
    <property type="term" value="C:endoplasmic reticulum membrane"/>
    <property type="evidence" value="ECO:0007669"/>
    <property type="project" value="UniProtKB-SubCell"/>
</dbReference>
<keyword evidence="10 14" id="KW-1133">Transmembrane helix</keyword>
<evidence type="ECO:0000256" key="5">
    <source>
        <dbReference type="ARBA" id="ARBA00022516"/>
    </source>
</evidence>
<keyword evidence="16" id="KW-1185">Reference proteome</keyword>
<evidence type="ECO:0000256" key="2">
    <source>
        <dbReference type="ARBA" id="ARBA00004771"/>
    </source>
</evidence>
<keyword evidence="9 14" id="KW-0256">Endoplasmic reticulum</keyword>
<evidence type="ECO:0000256" key="6">
    <source>
        <dbReference type="ARBA" id="ARBA00022679"/>
    </source>
</evidence>
<evidence type="ECO:0000256" key="13">
    <source>
        <dbReference type="ARBA" id="ARBA00023315"/>
    </source>
</evidence>
<protein>
    <recommendedName>
        <fullName evidence="14">Acyltransferase</fullName>
        <ecNumber evidence="14">2.3.1.-</ecNumber>
    </recommendedName>
</protein>
<proteinExistence type="inferred from homology"/>
<comment type="subcellular location">
    <subcellularLocation>
        <location evidence="1 14">Endoplasmic reticulum membrane</location>
        <topology evidence="1 14">Multi-pass membrane protein</topology>
    </subcellularLocation>
</comment>
<evidence type="ECO:0000256" key="10">
    <source>
        <dbReference type="ARBA" id="ARBA00022989"/>
    </source>
</evidence>
<feature type="transmembrane region" description="Helical" evidence="14">
    <location>
        <begin position="58"/>
        <end position="76"/>
    </location>
</feature>
<organism evidence="15 16">
    <name type="scientific">Pleodorina starrii</name>
    <dbReference type="NCBI Taxonomy" id="330485"/>
    <lineage>
        <taxon>Eukaryota</taxon>
        <taxon>Viridiplantae</taxon>
        <taxon>Chlorophyta</taxon>
        <taxon>core chlorophytes</taxon>
        <taxon>Chlorophyceae</taxon>
        <taxon>CS clade</taxon>
        <taxon>Chlamydomonadales</taxon>
        <taxon>Volvocaceae</taxon>
        <taxon>Pleodorina</taxon>
    </lineage>
</organism>
<comment type="similarity">
    <text evidence="4 14">Belongs to the diacylglycerol acyltransferase family.</text>
</comment>
<keyword evidence="11" id="KW-0443">Lipid metabolism</keyword>
<evidence type="ECO:0000256" key="7">
    <source>
        <dbReference type="ARBA" id="ARBA00022692"/>
    </source>
</evidence>
<evidence type="ECO:0000313" key="15">
    <source>
        <dbReference type="EMBL" id="GLC57517.1"/>
    </source>
</evidence>
<reference evidence="15 16" key="1">
    <citation type="journal article" date="2023" name="Commun. Biol.">
        <title>Reorganization of the ancestral sex-determining regions during the evolution of trioecy in Pleodorina starrii.</title>
        <authorList>
            <person name="Takahashi K."/>
            <person name="Suzuki S."/>
            <person name="Kawai-Toyooka H."/>
            <person name="Yamamoto K."/>
            <person name="Hamaji T."/>
            <person name="Ootsuki R."/>
            <person name="Yamaguchi H."/>
            <person name="Kawachi M."/>
            <person name="Higashiyama T."/>
            <person name="Nozaki H."/>
        </authorList>
    </citation>
    <scope>NUCLEOTIDE SEQUENCE [LARGE SCALE GENOMIC DNA]</scope>
    <source>
        <strain evidence="15 16">NIES-4479</strain>
    </source>
</reference>
<sequence length="347" mass="38181">MQMLYIREKSKDGHTPTGADVGAIAGRLACWWFLLTAIGLLWIWPLVIGVICYMRNPWVTAVFLGYLAYISVGHGAKAARNCSWPTPLRRWSLWQLMASYFDARLVKTADLDPNGHYLFAVHPHGIIAISSWINFVTEATGFRKLFPGIDVHAATLESNFRTPFLREYILLHGLIDAGRETIRRVLTGPPGRSVLLVVGGAAEALLAAPGTYDIILQARKGFVRLALQTGASLVPVIAYGETDTFHTYIWPPGGRGAAVSRWLKKFLGISTPMCWGIGVFGGWGMMPLQVPLVTVVGAPLAVEKTDSPTPEQVDRLHGEYVAAINKLWDETSAKYGKNVRRGLTIVQ</sequence>
<keyword evidence="8" id="KW-0319">Glycerol metabolism</keyword>
<keyword evidence="5" id="KW-0444">Lipid biosynthesis</keyword>
<name>A0A9W6BTK4_9CHLO</name>
<comment type="pathway">
    <text evidence="3">Lipid metabolism.</text>
</comment>
<dbReference type="PANTHER" id="PTHR12317:SF0">
    <property type="entry name" value="ACYLTRANSFERASE"/>
    <property type="match status" value="1"/>
</dbReference>
<keyword evidence="12 14" id="KW-0472">Membrane</keyword>
<evidence type="ECO:0000256" key="14">
    <source>
        <dbReference type="RuleBase" id="RU367023"/>
    </source>
</evidence>
<dbReference type="EMBL" id="BRXU01000019">
    <property type="protein sequence ID" value="GLC57517.1"/>
    <property type="molecule type" value="Genomic_DNA"/>
</dbReference>
<dbReference type="PANTHER" id="PTHR12317">
    <property type="entry name" value="DIACYLGLYCEROL O-ACYLTRANSFERASE"/>
    <property type="match status" value="1"/>
</dbReference>
<dbReference type="GO" id="GO:0006071">
    <property type="term" value="P:glycerol metabolic process"/>
    <property type="evidence" value="ECO:0007669"/>
    <property type="project" value="UniProtKB-KW"/>
</dbReference>
<evidence type="ECO:0000256" key="3">
    <source>
        <dbReference type="ARBA" id="ARBA00005189"/>
    </source>
</evidence>
<dbReference type="GO" id="GO:0004144">
    <property type="term" value="F:diacylglycerol O-acyltransferase activity"/>
    <property type="evidence" value="ECO:0007669"/>
    <property type="project" value="UniProtKB-ARBA"/>
</dbReference>
<dbReference type="InterPro" id="IPR007130">
    <property type="entry name" value="DAGAT"/>
</dbReference>
<comment type="caution">
    <text evidence="15">The sequence shown here is derived from an EMBL/GenBank/DDBJ whole genome shotgun (WGS) entry which is preliminary data.</text>
</comment>
<evidence type="ECO:0000256" key="1">
    <source>
        <dbReference type="ARBA" id="ARBA00004477"/>
    </source>
</evidence>
<evidence type="ECO:0000313" key="16">
    <source>
        <dbReference type="Proteomes" id="UP001165080"/>
    </source>
</evidence>
<evidence type="ECO:0000256" key="11">
    <source>
        <dbReference type="ARBA" id="ARBA00023098"/>
    </source>
</evidence>
<accession>A0A9W6BTK4</accession>
<dbReference type="CDD" id="cd07987">
    <property type="entry name" value="LPLAT_MGAT-like"/>
    <property type="match status" value="1"/>
</dbReference>
<feature type="transmembrane region" description="Helical" evidence="14">
    <location>
        <begin position="31"/>
        <end position="51"/>
    </location>
</feature>
<keyword evidence="7 14" id="KW-0812">Transmembrane</keyword>
<gene>
    <name evidence="15" type="primary">PLEST002761</name>
    <name evidence="15" type="ORF">PLESTB_001236000</name>
</gene>
<dbReference type="GO" id="GO:0019432">
    <property type="term" value="P:triglyceride biosynthetic process"/>
    <property type="evidence" value="ECO:0007669"/>
    <property type="project" value="TreeGrafter"/>
</dbReference>
<dbReference type="EC" id="2.3.1.-" evidence="14"/>
<dbReference type="AlphaFoldDB" id="A0A9W6BTK4"/>
<dbReference type="Proteomes" id="UP001165080">
    <property type="component" value="Unassembled WGS sequence"/>
</dbReference>
<dbReference type="Pfam" id="PF03982">
    <property type="entry name" value="DAGAT"/>
    <property type="match status" value="1"/>
</dbReference>